<dbReference type="EMBL" id="OKRB01000092">
    <property type="protein sequence ID" value="SPE22616.1"/>
    <property type="molecule type" value="Genomic_DNA"/>
</dbReference>
<evidence type="ECO:0000313" key="1">
    <source>
        <dbReference type="EMBL" id="SPE22616.1"/>
    </source>
</evidence>
<gene>
    <name evidence="1" type="ORF">SBA5_350013</name>
</gene>
<organism evidence="1 2">
    <name type="scientific">Candidatus Sulfuritelmatomonas gaucii</name>
    <dbReference type="NCBI Taxonomy" id="2043161"/>
    <lineage>
        <taxon>Bacteria</taxon>
        <taxon>Pseudomonadati</taxon>
        <taxon>Acidobacteriota</taxon>
        <taxon>Terriglobia</taxon>
        <taxon>Terriglobales</taxon>
        <taxon>Acidobacteriaceae</taxon>
        <taxon>Candidatus Sulfuritelmatomonas</taxon>
    </lineage>
</organism>
<dbReference type="SUPFAM" id="SSF52821">
    <property type="entry name" value="Rhodanese/Cell cycle control phosphatase"/>
    <property type="match status" value="1"/>
</dbReference>
<dbReference type="InterPro" id="IPR036873">
    <property type="entry name" value="Rhodanese-like_dom_sf"/>
</dbReference>
<protein>
    <recommendedName>
        <fullName evidence="3">Rhodanese domain-containing protein</fullName>
    </recommendedName>
</protein>
<evidence type="ECO:0000313" key="2">
    <source>
        <dbReference type="Proteomes" id="UP000239735"/>
    </source>
</evidence>
<dbReference type="Proteomes" id="UP000239735">
    <property type="component" value="Unassembled WGS sequence"/>
</dbReference>
<accession>A0A2N9LH83</accession>
<proteinExistence type="predicted"/>
<sequence>MEIASGFVIVFAACATLLLDRAIAIRPRWAVARRGIHLVPPPAVQRNVARQRIQWIDALEFAHLIRTDPDLVIFRLIDDRAPEGEHAKPPGVVALTMEQLANTIPWIPSGSRIVIYRLGGISASQAAKVATVLRGREALFFSGDTHHEVEAEFSEPDFAA</sequence>
<reference evidence="2" key="1">
    <citation type="submission" date="2018-02" db="EMBL/GenBank/DDBJ databases">
        <authorList>
            <person name="Hausmann B."/>
        </authorList>
    </citation>
    <scope>NUCLEOTIDE SEQUENCE [LARGE SCALE GENOMIC DNA]</scope>
    <source>
        <strain evidence="2">Peat soil MAG SbA5</strain>
    </source>
</reference>
<evidence type="ECO:0008006" key="3">
    <source>
        <dbReference type="Google" id="ProtNLM"/>
    </source>
</evidence>
<dbReference type="AlphaFoldDB" id="A0A2N9LH83"/>
<name>A0A2N9LH83_9BACT</name>